<dbReference type="InterPro" id="IPR051162">
    <property type="entry name" value="T4SS_component"/>
</dbReference>
<name>A0A1L8R3X0_9ENTE</name>
<sequence>MALKKKEPRLAFPVEAMTENFVFTETQEVWVGYKIAHQVFPLNDLDFFKEYIEDGEGLFEHDNYEYHLMNIPEYFDLEDHVEETIDKLVRGSFSDLGETYFRQAGEILQDEVQMNQYNTYLFVRFTTPIQVANPLEYVELFKDMCGRLIHRLTGQKVPRSVLLSTFRKAEKQLYNDLANYKQIERLDTKTMGRLFYYFFHRANTRLPQRELLVEEMTEGVIENHSGYLTVEQLGKTHYLSFLTLTDVPTSMFGSAFVQNLQDSLSSPIETHVRVTFDHEDKDRRHVHKMRKRIFEQDKDQETVDGILDDDEVVLFGEERLRDLNERLKSKERRLCRMTITFVLAAESKKELEERIKEVEFVLDGTAYKVYRPLVDQLTLFNQCLIGSVSKFKSYEQVVTTGYVADFGLDLEKEVGNRYGMPLGRVITAKKFKSVQHALSLSSKIIWFFPNLTKRAIEGAQHTNGNTLIIGPPGQGKSVLVKYIFLWLTFLGQKILYVDPKNETEVFFRKALEKFGYIPEFKALFERINFISLSNEEKYRGMLDPLLFLPREQAIQTARNVLENFGEVNTDSHTSSDKKTLILEAVETVMSGKGKKHLTKVIEVIREKDPKLAKLISGYNVGLGKILLGNDYSEPIRFENQINVLGTQGLQIPTQEEIEAKNLNNEQIAGMSIMEVIMKMTYIFSTDKNEDAAIIFDEAKGFEDTAQGRFLIEDSLRKGRANMTDIYLVTQAFMDYDREDKKELLSYKFAFRPNQKEAQEKVLHFFGMEPNSANVQLMNELKSGTCLFQDHRGRNQPIAIDVLFDSWLLAISSTNKEDEATQVALALEQSS</sequence>
<dbReference type="Gene3D" id="3.40.50.300">
    <property type="entry name" value="P-loop containing nucleotide triphosphate hydrolases"/>
    <property type="match status" value="2"/>
</dbReference>
<dbReference type="SUPFAM" id="SSF52540">
    <property type="entry name" value="P-loop containing nucleoside triphosphate hydrolases"/>
    <property type="match status" value="1"/>
</dbReference>
<gene>
    <name evidence="1" type="ORF">RU96_GL000859</name>
</gene>
<dbReference type="Proteomes" id="UP000182835">
    <property type="component" value="Unassembled WGS sequence"/>
</dbReference>
<comment type="caution">
    <text evidence="1">The sequence shown here is derived from an EMBL/GenBank/DDBJ whole genome shotgun (WGS) entry which is preliminary data.</text>
</comment>
<dbReference type="PANTHER" id="PTHR30121">
    <property type="entry name" value="UNCHARACTERIZED PROTEIN YJGR-RELATED"/>
    <property type="match status" value="1"/>
</dbReference>
<protein>
    <submittedName>
        <fullName evidence="1">Type VI secretion protein</fullName>
    </submittedName>
</protein>
<organism evidence="1 2">
    <name type="scientific">Enterococcus canintestini</name>
    <dbReference type="NCBI Taxonomy" id="317010"/>
    <lineage>
        <taxon>Bacteria</taxon>
        <taxon>Bacillati</taxon>
        <taxon>Bacillota</taxon>
        <taxon>Bacilli</taxon>
        <taxon>Lactobacillales</taxon>
        <taxon>Enterococcaceae</taxon>
        <taxon>Enterococcus</taxon>
    </lineage>
</organism>
<reference evidence="1 2" key="1">
    <citation type="submission" date="2014-12" db="EMBL/GenBank/DDBJ databases">
        <title>Draft genome sequences of 29 type strains of Enterococci.</title>
        <authorList>
            <person name="Zhong Z."/>
            <person name="Sun Z."/>
            <person name="Liu W."/>
            <person name="Zhang W."/>
            <person name="Zhang H."/>
        </authorList>
    </citation>
    <scope>NUCLEOTIDE SEQUENCE [LARGE SCALE GENOMIC DNA]</scope>
    <source>
        <strain evidence="1 2">DSM 21207</strain>
    </source>
</reference>
<dbReference type="RefSeq" id="WP_143350964.1">
    <property type="nucleotide sequence ID" value="NZ_JBHLVQ010000006.1"/>
</dbReference>
<dbReference type="OrthoDB" id="1647424at2"/>
<accession>A0A1L8R3X0</accession>
<evidence type="ECO:0000313" key="2">
    <source>
        <dbReference type="Proteomes" id="UP000182835"/>
    </source>
</evidence>
<proteinExistence type="predicted"/>
<evidence type="ECO:0000313" key="1">
    <source>
        <dbReference type="EMBL" id="OJG14406.1"/>
    </source>
</evidence>
<dbReference type="STRING" id="317010.RU96_GL000859"/>
<dbReference type="PANTHER" id="PTHR30121:SF6">
    <property type="entry name" value="SLR6007 PROTEIN"/>
    <property type="match status" value="1"/>
</dbReference>
<dbReference type="InterPro" id="IPR016628">
    <property type="entry name" value="ATPase_SAG2001_prd"/>
</dbReference>
<dbReference type="EMBL" id="JXKG01000018">
    <property type="protein sequence ID" value="OJG14406.1"/>
    <property type="molecule type" value="Genomic_DNA"/>
</dbReference>
<dbReference type="Pfam" id="PF12846">
    <property type="entry name" value="AAA_10"/>
    <property type="match status" value="1"/>
</dbReference>
<dbReference type="AlphaFoldDB" id="A0A1L8R3X0"/>
<dbReference type="PIRSF" id="PIRSF015040">
    <property type="entry name" value="ATPase_SAG2001_prd"/>
    <property type="match status" value="1"/>
</dbReference>
<dbReference type="CDD" id="cd01127">
    <property type="entry name" value="TrwB_TraG_TraD_VirD4"/>
    <property type="match status" value="1"/>
</dbReference>
<dbReference type="InterPro" id="IPR027417">
    <property type="entry name" value="P-loop_NTPase"/>
</dbReference>